<name>A0AAD8E4M6_DIPPU</name>
<feature type="chain" id="PRO_5042085454" evidence="1">
    <location>
        <begin position="18"/>
        <end position="56"/>
    </location>
</feature>
<keyword evidence="3" id="KW-1185">Reference proteome</keyword>
<evidence type="ECO:0000313" key="3">
    <source>
        <dbReference type="Proteomes" id="UP001233999"/>
    </source>
</evidence>
<comment type="caution">
    <text evidence="2">The sequence shown here is derived from an EMBL/GenBank/DDBJ whole genome shotgun (WGS) entry which is preliminary data.</text>
</comment>
<accession>A0AAD8E4M6</accession>
<dbReference type="EMBL" id="JASPKZ010009377">
    <property type="protein sequence ID" value="KAJ9577090.1"/>
    <property type="molecule type" value="Genomic_DNA"/>
</dbReference>
<evidence type="ECO:0000256" key="1">
    <source>
        <dbReference type="SAM" id="SignalP"/>
    </source>
</evidence>
<reference evidence="2" key="1">
    <citation type="journal article" date="2023" name="IScience">
        <title>Live-bearing cockroach genome reveals convergent evolutionary mechanisms linked to viviparity in insects and beyond.</title>
        <authorList>
            <person name="Fouks B."/>
            <person name="Harrison M.C."/>
            <person name="Mikhailova A.A."/>
            <person name="Marchal E."/>
            <person name="English S."/>
            <person name="Carruthers M."/>
            <person name="Jennings E.C."/>
            <person name="Chiamaka E.L."/>
            <person name="Frigard R.A."/>
            <person name="Pippel M."/>
            <person name="Attardo G.M."/>
            <person name="Benoit J.B."/>
            <person name="Bornberg-Bauer E."/>
            <person name="Tobe S.S."/>
        </authorList>
    </citation>
    <scope>NUCLEOTIDE SEQUENCE</scope>
    <source>
        <strain evidence="2">Stay&amp;Tobe</strain>
    </source>
</reference>
<reference evidence="2" key="2">
    <citation type="submission" date="2023-05" db="EMBL/GenBank/DDBJ databases">
        <authorList>
            <person name="Fouks B."/>
        </authorList>
    </citation>
    <scope>NUCLEOTIDE SEQUENCE</scope>
    <source>
        <strain evidence="2">Stay&amp;Tobe</strain>
        <tissue evidence="2">Testes</tissue>
    </source>
</reference>
<feature type="signal peptide" evidence="1">
    <location>
        <begin position="1"/>
        <end position="17"/>
    </location>
</feature>
<protein>
    <submittedName>
        <fullName evidence="2">Uncharacterized protein</fullName>
    </submittedName>
</protein>
<dbReference type="Proteomes" id="UP001233999">
    <property type="component" value="Unassembled WGS sequence"/>
</dbReference>
<keyword evidence="1" id="KW-0732">Signal</keyword>
<evidence type="ECO:0000313" key="2">
    <source>
        <dbReference type="EMBL" id="KAJ9577090.1"/>
    </source>
</evidence>
<proteinExistence type="predicted"/>
<organism evidence="2 3">
    <name type="scientific">Diploptera punctata</name>
    <name type="common">Pacific beetle cockroach</name>
    <dbReference type="NCBI Taxonomy" id="6984"/>
    <lineage>
        <taxon>Eukaryota</taxon>
        <taxon>Metazoa</taxon>
        <taxon>Ecdysozoa</taxon>
        <taxon>Arthropoda</taxon>
        <taxon>Hexapoda</taxon>
        <taxon>Insecta</taxon>
        <taxon>Pterygota</taxon>
        <taxon>Neoptera</taxon>
        <taxon>Polyneoptera</taxon>
        <taxon>Dictyoptera</taxon>
        <taxon>Blattodea</taxon>
        <taxon>Blaberoidea</taxon>
        <taxon>Blaberidae</taxon>
        <taxon>Diplopterinae</taxon>
        <taxon>Diploptera</taxon>
    </lineage>
</organism>
<dbReference type="AlphaFoldDB" id="A0AAD8E4M6"/>
<feature type="non-terminal residue" evidence="2">
    <location>
        <position position="1"/>
    </location>
</feature>
<sequence length="56" mass="6163">MAVLATFIFLIFSAVLNEYFMKPPKEKVDGSCLFLTNGWELATCNEEGKGGTVHPP</sequence>
<gene>
    <name evidence="2" type="ORF">L9F63_006370</name>
</gene>